<dbReference type="EMBL" id="QJSP01000022">
    <property type="protein sequence ID" value="PYE12487.1"/>
    <property type="molecule type" value="Genomic_DNA"/>
</dbReference>
<sequence length="188" mass="20799">MSRPPLTVLIDGLSIEDGAMAPPRIGSVIELVLDFVESATQSPEVMTIQAVLDLHPTARQDRGSPAGEDHLWTGDLHGDGWRATWRGDRRRSGPVTLTGRLTHWHSISYSPAKAVRGFVTRIQVVSSPYHAPSGVRWEPQQHGSRRYRDVEKTPPSFDRGGLFSVSPAADIIRYREMGILVDLDLEGL</sequence>
<evidence type="ECO:0000256" key="1">
    <source>
        <dbReference type="SAM" id="MobiDB-lite"/>
    </source>
</evidence>
<organism evidence="2 3">
    <name type="scientific">Williamsia limnetica</name>
    <dbReference type="NCBI Taxonomy" id="882452"/>
    <lineage>
        <taxon>Bacteria</taxon>
        <taxon>Bacillati</taxon>
        <taxon>Actinomycetota</taxon>
        <taxon>Actinomycetes</taxon>
        <taxon>Mycobacteriales</taxon>
        <taxon>Nocardiaceae</taxon>
        <taxon>Williamsia</taxon>
    </lineage>
</organism>
<dbReference type="OrthoDB" id="4386119at2"/>
<dbReference type="RefSeq" id="WP_084889909.1">
    <property type="nucleotide sequence ID" value="NZ_QJSP01000022.1"/>
</dbReference>
<protein>
    <submittedName>
        <fullName evidence="2">Uncharacterized protein</fullName>
    </submittedName>
</protein>
<reference evidence="2 3" key="1">
    <citation type="submission" date="2018-06" db="EMBL/GenBank/DDBJ databases">
        <title>Genomic Encyclopedia of Type Strains, Phase IV (KMG-IV): sequencing the most valuable type-strain genomes for metagenomic binning, comparative biology and taxonomic classification.</title>
        <authorList>
            <person name="Goeker M."/>
        </authorList>
    </citation>
    <scope>NUCLEOTIDE SEQUENCE [LARGE SCALE GENOMIC DNA]</scope>
    <source>
        <strain evidence="2 3">DSM 45521</strain>
    </source>
</reference>
<feature type="region of interest" description="Disordered" evidence="1">
    <location>
        <begin position="130"/>
        <end position="152"/>
    </location>
</feature>
<comment type="caution">
    <text evidence="2">The sequence shown here is derived from an EMBL/GenBank/DDBJ whole genome shotgun (WGS) entry which is preliminary data.</text>
</comment>
<evidence type="ECO:0000313" key="3">
    <source>
        <dbReference type="Proteomes" id="UP000247591"/>
    </source>
</evidence>
<evidence type="ECO:0000313" key="2">
    <source>
        <dbReference type="EMBL" id="PYE12487.1"/>
    </source>
</evidence>
<gene>
    <name evidence="2" type="ORF">DFR67_12271</name>
</gene>
<keyword evidence="3" id="KW-1185">Reference proteome</keyword>
<name>A0A318RBL4_WILLI</name>
<dbReference type="AlphaFoldDB" id="A0A318RBL4"/>
<accession>A0A318RBL4</accession>
<proteinExistence type="predicted"/>
<dbReference type="Proteomes" id="UP000247591">
    <property type="component" value="Unassembled WGS sequence"/>
</dbReference>